<dbReference type="AlphaFoldDB" id="A0A8B9M3T1"/>
<evidence type="ECO:0000313" key="1">
    <source>
        <dbReference type="Ensembl" id="ENSAMXP00005057558.1"/>
    </source>
</evidence>
<dbReference type="Proteomes" id="UP000694621">
    <property type="component" value="Unplaced"/>
</dbReference>
<dbReference type="Ensembl" id="ENSAMXT00005062181.1">
    <property type="protein sequence ID" value="ENSAMXP00005057558.1"/>
    <property type="gene ID" value="ENSAMXG00005025414.1"/>
</dbReference>
<proteinExistence type="predicted"/>
<reference evidence="1" key="1">
    <citation type="submission" date="2025-08" db="UniProtKB">
        <authorList>
            <consortium name="Ensembl"/>
        </authorList>
    </citation>
    <scope>IDENTIFICATION</scope>
</reference>
<name>A0A8B9M3T1_ASTMX</name>
<accession>A0A8B9M3T1</accession>
<organism evidence="1 2">
    <name type="scientific">Astyanax mexicanus</name>
    <name type="common">Blind cave fish</name>
    <name type="synonym">Astyanax fasciatus mexicanus</name>
    <dbReference type="NCBI Taxonomy" id="7994"/>
    <lineage>
        <taxon>Eukaryota</taxon>
        <taxon>Metazoa</taxon>
        <taxon>Chordata</taxon>
        <taxon>Craniata</taxon>
        <taxon>Vertebrata</taxon>
        <taxon>Euteleostomi</taxon>
        <taxon>Actinopterygii</taxon>
        <taxon>Neopterygii</taxon>
        <taxon>Teleostei</taxon>
        <taxon>Ostariophysi</taxon>
        <taxon>Characiformes</taxon>
        <taxon>Characoidei</taxon>
        <taxon>Acestrorhamphidae</taxon>
        <taxon>Acestrorhamphinae</taxon>
        <taxon>Astyanax</taxon>
    </lineage>
</organism>
<protein>
    <submittedName>
        <fullName evidence="1">Uncharacterized protein</fullName>
    </submittedName>
</protein>
<sequence length="83" mass="9466">LSLLFSHTHTYTHISLLSLSHTHFTHTHRMHSELYASIFTPSACGATEFRNLSTLIDVVVWNNMPKSEHTWLLKGMASDTLSR</sequence>
<evidence type="ECO:0000313" key="2">
    <source>
        <dbReference type="Proteomes" id="UP000694621"/>
    </source>
</evidence>